<feature type="compositionally biased region" description="Pro residues" evidence="1">
    <location>
        <begin position="46"/>
        <end position="55"/>
    </location>
</feature>
<reference evidence="2" key="1">
    <citation type="submission" date="2020-05" db="EMBL/GenBank/DDBJ databases">
        <title>Mycena genomes resolve the evolution of fungal bioluminescence.</title>
        <authorList>
            <person name="Tsai I.J."/>
        </authorList>
    </citation>
    <scope>NUCLEOTIDE SEQUENCE</scope>
    <source>
        <strain evidence="2">160909Yilan</strain>
    </source>
</reference>
<evidence type="ECO:0000313" key="2">
    <source>
        <dbReference type="EMBL" id="KAF7377487.1"/>
    </source>
</evidence>
<feature type="compositionally biased region" description="Polar residues" evidence="1">
    <location>
        <begin position="158"/>
        <end position="171"/>
    </location>
</feature>
<name>A0A8H7DL54_9AGAR</name>
<evidence type="ECO:0000313" key="3">
    <source>
        <dbReference type="Proteomes" id="UP000623467"/>
    </source>
</evidence>
<protein>
    <submittedName>
        <fullName evidence="2">Uncharacterized protein</fullName>
    </submittedName>
</protein>
<dbReference type="EMBL" id="JACAZH010000001">
    <property type="protein sequence ID" value="KAF7377487.1"/>
    <property type="molecule type" value="Genomic_DNA"/>
</dbReference>
<proteinExistence type="predicted"/>
<evidence type="ECO:0000256" key="1">
    <source>
        <dbReference type="SAM" id="MobiDB-lite"/>
    </source>
</evidence>
<sequence>MTPDTPVAALVHTYPLPRSALRGRPSPAARDHHRTTRRDAIRRPPRSFPAPPAARRPPLCTHPKSLTAPSAPCFRALRVASVSISSSSSSFFVPHTRRVGVGVGIASCSTPLLSLSLALALLCPTLVLPCASTSTPMAPEKEESGRTPQGVKVRDSEQQGQDSICTESSKMQYARNKA</sequence>
<dbReference type="AlphaFoldDB" id="A0A8H7DL54"/>
<organism evidence="2 3">
    <name type="scientific">Mycena sanguinolenta</name>
    <dbReference type="NCBI Taxonomy" id="230812"/>
    <lineage>
        <taxon>Eukaryota</taxon>
        <taxon>Fungi</taxon>
        <taxon>Dikarya</taxon>
        <taxon>Basidiomycota</taxon>
        <taxon>Agaricomycotina</taxon>
        <taxon>Agaricomycetes</taxon>
        <taxon>Agaricomycetidae</taxon>
        <taxon>Agaricales</taxon>
        <taxon>Marasmiineae</taxon>
        <taxon>Mycenaceae</taxon>
        <taxon>Mycena</taxon>
    </lineage>
</organism>
<feature type="region of interest" description="Disordered" evidence="1">
    <location>
        <begin position="15"/>
        <end position="58"/>
    </location>
</feature>
<accession>A0A8H7DL54</accession>
<comment type="caution">
    <text evidence="2">The sequence shown here is derived from an EMBL/GenBank/DDBJ whole genome shotgun (WGS) entry which is preliminary data.</text>
</comment>
<feature type="region of interest" description="Disordered" evidence="1">
    <location>
        <begin position="134"/>
        <end position="178"/>
    </location>
</feature>
<keyword evidence="3" id="KW-1185">Reference proteome</keyword>
<gene>
    <name evidence="2" type="ORF">MSAN_00170700</name>
</gene>
<dbReference type="Proteomes" id="UP000623467">
    <property type="component" value="Unassembled WGS sequence"/>
</dbReference>